<proteinExistence type="predicted"/>
<name>A0A6J4MUG7_9ACTN</name>
<keyword evidence="1" id="KW-0472">Membrane</keyword>
<evidence type="ECO:0000256" key="1">
    <source>
        <dbReference type="SAM" id="Phobius"/>
    </source>
</evidence>
<feature type="transmembrane region" description="Helical" evidence="1">
    <location>
        <begin position="307"/>
        <end position="326"/>
    </location>
</feature>
<feature type="transmembrane region" description="Helical" evidence="1">
    <location>
        <begin position="59"/>
        <end position="77"/>
    </location>
</feature>
<dbReference type="AlphaFoldDB" id="A0A6J4MUG7"/>
<feature type="transmembrane region" description="Helical" evidence="1">
    <location>
        <begin position="255"/>
        <end position="275"/>
    </location>
</feature>
<evidence type="ECO:0000313" key="2">
    <source>
        <dbReference type="EMBL" id="CAA9369396.1"/>
    </source>
</evidence>
<accession>A0A6J4MUG7</accession>
<sequence length="350" mass="37963">MSGPTPRHSRLPLRDAEGGDRFELFVVSAVAAIAITRIYLEATGYPQIGGGGGLHLAHLLWGGLGMLVAILVMLLFMSRTAHSVAAIVGGIGFGLFIDEVGKFVTGDNNYFFEPVPAIIYGTFVTICLVVELLVHRKPLSQVELVVNAVELFKESAAHDMDDHERERALNLLGRADQRNDVVRLLTEALGQVPPRAMSQSWLARTYAAARGLVVNLPHTRAIRRASVALFVLFLAGSLVHPGWLVLTDRSLRHLVYLGFAAAALVIALLGLVTWGRGRRKEALRVFEVALLLSLLVVQFFQLLDAQFLGYLAVLVNLGMIGLARALRVQLSEQAPESNGRQTVAISGGHA</sequence>
<reference evidence="2" key="1">
    <citation type="submission" date="2020-02" db="EMBL/GenBank/DDBJ databases">
        <authorList>
            <person name="Meier V. D."/>
        </authorList>
    </citation>
    <scope>NUCLEOTIDE SEQUENCE</scope>
    <source>
        <strain evidence="2">AVDCRST_MAG21</strain>
    </source>
</reference>
<feature type="transmembrane region" description="Helical" evidence="1">
    <location>
        <begin position="117"/>
        <end position="134"/>
    </location>
</feature>
<organism evidence="2">
    <name type="scientific">uncultured Nocardioidaceae bacterium</name>
    <dbReference type="NCBI Taxonomy" id="253824"/>
    <lineage>
        <taxon>Bacteria</taxon>
        <taxon>Bacillati</taxon>
        <taxon>Actinomycetota</taxon>
        <taxon>Actinomycetes</taxon>
        <taxon>Propionibacteriales</taxon>
        <taxon>Nocardioidaceae</taxon>
        <taxon>environmental samples</taxon>
    </lineage>
</organism>
<protein>
    <submittedName>
        <fullName evidence="2">Uncharacterized protein</fullName>
    </submittedName>
</protein>
<dbReference type="EMBL" id="CADCUL010000069">
    <property type="protein sequence ID" value="CAA9369396.1"/>
    <property type="molecule type" value="Genomic_DNA"/>
</dbReference>
<keyword evidence="1" id="KW-0812">Transmembrane</keyword>
<keyword evidence="1" id="KW-1133">Transmembrane helix</keyword>
<feature type="transmembrane region" description="Helical" evidence="1">
    <location>
        <begin position="84"/>
        <end position="105"/>
    </location>
</feature>
<gene>
    <name evidence="2" type="ORF">AVDCRST_MAG21-538</name>
</gene>
<feature type="transmembrane region" description="Helical" evidence="1">
    <location>
        <begin position="282"/>
        <end position="301"/>
    </location>
</feature>
<feature type="transmembrane region" description="Helical" evidence="1">
    <location>
        <begin position="225"/>
        <end position="243"/>
    </location>
</feature>
<feature type="transmembrane region" description="Helical" evidence="1">
    <location>
        <begin position="21"/>
        <end position="39"/>
    </location>
</feature>